<proteinExistence type="predicted"/>
<evidence type="ECO:0000313" key="1">
    <source>
        <dbReference type="EMBL" id="MFC6039118.1"/>
    </source>
</evidence>
<keyword evidence="2" id="KW-1185">Reference proteome</keyword>
<sequence>MGNLHIKNDTFSHGNETLKRLKNVDFWIPLMTELLPIFTAIEVRCWKNETELIQTIKPYARTIRIETDLVIFTMPLNHKLKDLILQSVSSETNSILWYSLHFKKNGYHICSVDDYGAELHFNQITKAEAIHIQSFFQNDTNFHYKE</sequence>
<comment type="caution">
    <text evidence="1">The sequence shown here is derived from an EMBL/GenBank/DDBJ whole genome shotgun (WGS) entry which is preliminary data.</text>
</comment>
<protein>
    <submittedName>
        <fullName evidence="1">Uncharacterized protein</fullName>
    </submittedName>
</protein>
<dbReference type="RefSeq" id="WP_377733202.1">
    <property type="nucleotide sequence ID" value="NZ_JBHSRI010000007.1"/>
</dbReference>
<name>A0ABW1L588_9BACL</name>
<accession>A0ABW1L588</accession>
<dbReference type="EMBL" id="JBHSRI010000007">
    <property type="protein sequence ID" value="MFC6039118.1"/>
    <property type="molecule type" value="Genomic_DNA"/>
</dbReference>
<gene>
    <name evidence="1" type="ORF">ACFPYN_06670</name>
</gene>
<organism evidence="1 2">
    <name type="scientific">Paenisporosarcina macmurdoensis</name>
    <dbReference type="NCBI Taxonomy" id="212659"/>
    <lineage>
        <taxon>Bacteria</taxon>
        <taxon>Bacillati</taxon>
        <taxon>Bacillota</taxon>
        <taxon>Bacilli</taxon>
        <taxon>Bacillales</taxon>
        <taxon>Caryophanaceae</taxon>
        <taxon>Paenisporosarcina</taxon>
    </lineage>
</organism>
<evidence type="ECO:0000313" key="2">
    <source>
        <dbReference type="Proteomes" id="UP001596170"/>
    </source>
</evidence>
<dbReference type="Proteomes" id="UP001596170">
    <property type="component" value="Unassembled WGS sequence"/>
</dbReference>
<reference evidence="2" key="1">
    <citation type="journal article" date="2019" name="Int. J. Syst. Evol. Microbiol.">
        <title>The Global Catalogue of Microorganisms (GCM) 10K type strain sequencing project: providing services to taxonomists for standard genome sequencing and annotation.</title>
        <authorList>
            <consortium name="The Broad Institute Genomics Platform"/>
            <consortium name="The Broad Institute Genome Sequencing Center for Infectious Disease"/>
            <person name="Wu L."/>
            <person name="Ma J."/>
        </authorList>
    </citation>
    <scope>NUCLEOTIDE SEQUENCE [LARGE SCALE GENOMIC DNA]</scope>
    <source>
        <strain evidence="2">CCUG 54527</strain>
    </source>
</reference>